<dbReference type="Gene3D" id="1.10.340.30">
    <property type="entry name" value="Hypothetical protein, domain 2"/>
    <property type="match status" value="1"/>
</dbReference>
<dbReference type="GO" id="GO:0016799">
    <property type="term" value="F:hydrolase activity, hydrolyzing N-glycosyl compounds"/>
    <property type="evidence" value="ECO:0007669"/>
    <property type="project" value="InterPro"/>
</dbReference>
<dbReference type="AlphaFoldDB" id="A0A238YH73"/>
<dbReference type="EMBL" id="FZOB01000003">
    <property type="protein sequence ID" value="SNR70545.1"/>
    <property type="molecule type" value="Genomic_DNA"/>
</dbReference>
<organism evidence="1 2">
    <name type="scientific">Desulfurobacterium atlanticum</name>
    <dbReference type="NCBI Taxonomy" id="240169"/>
    <lineage>
        <taxon>Bacteria</taxon>
        <taxon>Pseudomonadati</taxon>
        <taxon>Aquificota</taxon>
        <taxon>Aquificia</taxon>
        <taxon>Desulfurobacteriales</taxon>
        <taxon>Desulfurobacteriaceae</taxon>
        <taxon>Desulfurobacterium</taxon>
    </lineage>
</organism>
<accession>A0A238YH73</accession>
<sequence length="231" mass="27687">MIIITVSINQERAMKYEKVKNFVKSFSKDEIIRIEKNDPQYKALEELYNSMEDRLLFIRLAVINALLSYQLNMKGEEYWKRFSEFFSSKRGVEYFPEFLKRYNYRILSGKLKRYEKVRDVVFCLLKTEEDLLYFSQNLNEFLEKLSKLLNQKRDAKTVVFAVKMFIYAFRIAFGKDIFAPCGIMIPLDSRISKISKDKDFWKRLEKETGIPLIHVDAVLWLSDNYRLLLKE</sequence>
<dbReference type="Proteomes" id="UP000198405">
    <property type="component" value="Unassembled WGS sequence"/>
</dbReference>
<evidence type="ECO:0000313" key="2">
    <source>
        <dbReference type="Proteomes" id="UP000198405"/>
    </source>
</evidence>
<keyword evidence="2" id="KW-1185">Reference proteome</keyword>
<dbReference type="OrthoDB" id="13643at2"/>
<dbReference type="GO" id="GO:0016829">
    <property type="term" value="F:lyase activity"/>
    <property type="evidence" value="ECO:0007669"/>
    <property type="project" value="UniProtKB-KW"/>
</dbReference>
<dbReference type="Pfam" id="PF09171">
    <property type="entry name" value="AGOG"/>
    <property type="match status" value="1"/>
</dbReference>
<dbReference type="InterPro" id="IPR015254">
    <property type="entry name" value="AGOG-like"/>
</dbReference>
<dbReference type="SUPFAM" id="SSF48150">
    <property type="entry name" value="DNA-glycosylase"/>
    <property type="match status" value="1"/>
</dbReference>
<reference evidence="2" key="1">
    <citation type="submission" date="2017-06" db="EMBL/GenBank/DDBJ databases">
        <authorList>
            <person name="Varghese N."/>
            <person name="Submissions S."/>
        </authorList>
    </citation>
    <scope>NUCLEOTIDE SEQUENCE [LARGE SCALE GENOMIC DNA]</scope>
    <source>
        <strain evidence="2">DSM 15668</strain>
    </source>
</reference>
<name>A0A238YH73_9BACT</name>
<proteinExistence type="predicted"/>
<dbReference type="GO" id="GO:0006281">
    <property type="term" value="P:DNA repair"/>
    <property type="evidence" value="ECO:0007669"/>
    <property type="project" value="InterPro"/>
</dbReference>
<keyword evidence="1" id="KW-0456">Lyase</keyword>
<evidence type="ECO:0000313" key="1">
    <source>
        <dbReference type="EMBL" id="SNR70545.1"/>
    </source>
</evidence>
<dbReference type="InterPro" id="IPR011257">
    <property type="entry name" value="DNA_glycosylase"/>
</dbReference>
<protein>
    <submittedName>
        <fullName evidence="1">DNA-(Apurinic or apyrimidinic site) lyase</fullName>
    </submittedName>
</protein>
<dbReference type="GO" id="GO:0003906">
    <property type="term" value="F:DNA-(apurinic or apyrimidinic site) endonuclease activity"/>
    <property type="evidence" value="ECO:0007669"/>
    <property type="project" value="InterPro"/>
</dbReference>
<gene>
    <name evidence="1" type="ORF">SAMN06265340_103153</name>
</gene>